<dbReference type="InterPro" id="IPR007421">
    <property type="entry name" value="Schlafen_AlbA_2_dom"/>
</dbReference>
<dbReference type="InterPro" id="IPR038475">
    <property type="entry name" value="RecG_C_sf"/>
</dbReference>
<dbReference type="EMBL" id="UGQU01000002">
    <property type="protein sequence ID" value="STZ63177.1"/>
    <property type="molecule type" value="Genomic_DNA"/>
</dbReference>
<dbReference type="PANTHER" id="PTHR30595">
    <property type="entry name" value="GLPR-RELATED TRANSCRIPTIONAL REPRESSOR"/>
    <property type="match status" value="1"/>
</dbReference>
<gene>
    <name evidence="2" type="ORF">NCTC10359_01597</name>
</gene>
<protein>
    <submittedName>
        <fullName evidence="2">Divergent AAA domain</fullName>
    </submittedName>
</protein>
<dbReference type="Proteomes" id="UP000254437">
    <property type="component" value="Unassembled WGS sequence"/>
</dbReference>
<evidence type="ECO:0000259" key="1">
    <source>
        <dbReference type="Pfam" id="PF04326"/>
    </source>
</evidence>
<feature type="domain" description="Schlafen AlbA-2" evidence="1">
    <location>
        <begin position="16"/>
        <end position="135"/>
    </location>
</feature>
<evidence type="ECO:0000313" key="2">
    <source>
        <dbReference type="EMBL" id="STZ63177.1"/>
    </source>
</evidence>
<organism evidence="2 3">
    <name type="scientific">Moraxella lacunata</name>
    <dbReference type="NCBI Taxonomy" id="477"/>
    <lineage>
        <taxon>Bacteria</taxon>
        <taxon>Pseudomonadati</taxon>
        <taxon>Pseudomonadota</taxon>
        <taxon>Gammaproteobacteria</taxon>
        <taxon>Moraxellales</taxon>
        <taxon>Moraxellaceae</taxon>
        <taxon>Moraxella</taxon>
    </lineage>
</organism>
<evidence type="ECO:0000313" key="3">
    <source>
        <dbReference type="Proteomes" id="UP000254437"/>
    </source>
</evidence>
<reference evidence="2 3" key="1">
    <citation type="submission" date="2018-06" db="EMBL/GenBank/DDBJ databases">
        <authorList>
            <consortium name="Pathogen Informatics"/>
            <person name="Doyle S."/>
        </authorList>
    </citation>
    <scope>NUCLEOTIDE SEQUENCE [LARGE SCALE GENOMIC DNA]</scope>
    <source>
        <strain evidence="2 3">NCTC10359</strain>
    </source>
</reference>
<dbReference type="Gene3D" id="3.30.950.30">
    <property type="entry name" value="Schlafen, AAA domain"/>
    <property type="match status" value="1"/>
</dbReference>
<dbReference type="AlphaFoldDB" id="A0A378TR23"/>
<dbReference type="Gene3D" id="3.30.565.60">
    <property type="match status" value="1"/>
</dbReference>
<name>A0A378TR23_MORLA</name>
<dbReference type="InterPro" id="IPR038461">
    <property type="entry name" value="Schlafen_AlbA_2_dom_sf"/>
</dbReference>
<dbReference type="Pfam" id="PF13749">
    <property type="entry name" value="HATPase_c_4"/>
    <property type="match status" value="1"/>
</dbReference>
<accession>A0A378TR23</accession>
<dbReference type="Pfam" id="PF04326">
    <property type="entry name" value="SLFN_AlbA_2"/>
    <property type="match status" value="1"/>
</dbReference>
<proteinExistence type="predicted"/>
<dbReference type="RefSeq" id="WP_115007194.1">
    <property type="nucleotide sequence ID" value="NZ_UGQU01000002.1"/>
</dbReference>
<sequence length="547" mass="62998">MNDIANKLIELLTQIESEVIEFKEAQNSFDDDKLGKYFSALSNEANLRGLDCAWLIFGVKDNHKVIGSRYKNTEKELLAVKKMIADNTNNNISFKEIYTLNYQGKRIVLFEIPPALKGIPTTWKGHYYARQGESLTSLDLHKIEQIRNQQNMSDWSAGIVENASIDDLSMEAIAFARIKYAEKHPDLKQEIEGWDNITFLNKAKLTIKGKITRTAIILLGLPESEVLINPATPTMTWILKDRDGIEKDYQHFGSPLLLNVDKLASKIRNLKYRYIKQGTLFPEEIDQYDGFVIREALHNAIAHQDYQLGGKISIVEFESGRIVFKNKGRFIPNDVWQVISSDAPEERYRNRFLANAMVNLKMIDTIGSGIKKMFLVQKERYFPLPDYDLSNDSVQVSIEGKILDINYAQKLASLPDLSLYDIFLLDRVQKKLPISDEQAKNLKKLGLIEGRKPNYCISADVAEVSDEQVHYMHHTAFDDQYYKDLIIKYLQTFTEAGAQKFRELLYQKFPDGLSEEQKHHKVKNLLQALKRAGKIYNINKVWRLSDE</sequence>
<dbReference type="PANTHER" id="PTHR30595:SF6">
    <property type="entry name" value="SCHLAFEN ALBA-2 DOMAIN-CONTAINING PROTEIN"/>
    <property type="match status" value="1"/>
</dbReference>